<evidence type="ECO:0000256" key="1">
    <source>
        <dbReference type="ARBA" id="ARBA00022679"/>
    </source>
</evidence>
<keyword evidence="2" id="KW-0012">Acyltransferase</keyword>
<dbReference type="Proteomes" id="UP001056079">
    <property type="component" value="Chromosome"/>
</dbReference>
<proteinExistence type="predicted"/>
<dbReference type="InterPro" id="IPR016039">
    <property type="entry name" value="Thiolase-like"/>
</dbReference>
<keyword evidence="5" id="KW-1185">Reference proteome</keyword>
<dbReference type="InterPro" id="IPR013747">
    <property type="entry name" value="ACP_syn_III_C"/>
</dbReference>
<gene>
    <name evidence="4" type="ORF">K7395_09030</name>
</gene>
<organism evidence="4 5">
    <name type="scientific">Streptomyces filamentosus</name>
    <name type="common">Streptomyces roseosporus</name>
    <dbReference type="NCBI Taxonomy" id="67294"/>
    <lineage>
        <taxon>Bacteria</taxon>
        <taxon>Bacillati</taxon>
        <taxon>Actinomycetota</taxon>
        <taxon>Actinomycetes</taxon>
        <taxon>Kitasatosporales</taxon>
        <taxon>Streptomycetaceae</taxon>
        <taxon>Streptomyces</taxon>
    </lineage>
</organism>
<dbReference type="PANTHER" id="PTHR34069">
    <property type="entry name" value="3-OXOACYL-[ACYL-CARRIER-PROTEIN] SYNTHASE 3"/>
    <property type="match status" value="1"/>
</dbReference>
<feature type="domain" description="Beta-ketoacyl-[acyl-carrier-protein] synthase III C-terminal" evidence="3">
    <location>
        <begin position="219"/>
        <end position="307"/>
    </location>
</feature>
<dbReference type="Pfam" id="PF08541">
    <property type="entry name" value="ACP_syn_III_C"/>
    <property type="match status" value="1"/>
</dbReference>
<dbReference type="Gene3D" id="3.40.47.10">
    <property type="match status" value="2"/>
</dbReference>
<name>A0ABY4URE1_STRFL</name>
<keyword evidence="1" id="KW-0808">Transferase</keyword>
<dbReference type="RefSeq" id="WP_010072214.1">
    <property type="nucleotide sequence ID" value="NZ_CP098609.1"/>
</dbReference>
<reference evidence="4" key="1">
    <citation type="submission" date="2021-08" db="EMBL/GenBank/DDBJ databases">
        <title>DNA methylation of m4C regulates biosynthesis of daptomycin in Streptomyces roseosporus L30.</title>
        <authorList>
            <person name="Fang J.-L."/>
        </authorList>
    </citation>
    <scope>NUCLEOTIDE SEQUENCE</scope>
    <source>
        <strain evidence="4">L30</strain>
    </source>
</reference>
<evidence type="ECO:0000256" key="2">
    <source>
        <dbReference type="ARBA" id="ARBA00023315"/>
    </source>
</evidence>
<dbReference type="SUPFAM" id="SSF53901">
    <property type="entry name" value="Thiolase-like"/>
    <property type="match status" value="1"/>
</dbReference>
<dbReference type="CDD" id="cd00827">
    <property type="entry name" value="init_cond_enzymes"/>
    <property type="match status" value="1"/>
</dbReference>
<sequence length="314" mass="33881">MPYIERVGSRVAGTMVPVAEIGSSMGFTDAQVRLYERFLGLRNIAVARDEELGDLLLGAAREALRGVDPKTVRHVVHAYTLQFTPPPRRHLLGEIQESLDLGHASSFGLTHQNCVAGLYALKVARLLLCDEPAGAKVLVLTGDKVLSSLVRVLPDTTIMGEAASAFVVGNDPRGDRVAGSAIQVAGRFYRCLDLSEELRLEYKRFYPQALEGVMRDAMRNAGIKGEDIAAIVPHNVNRMSWKGIARNLGIEGGRVYLDNVPKYGHCFASDPFLNLQSARREGRIGPGDTVLMVGAGLGASFAATVLETGEGVPE</sequence>
<dbReference type="EMBL" id="CP098609">
    <property type="protein sequence ID" value="USC46870.1"/>
    <property type="molecule type" value="Genomic_DNA"/>
</dbReference>
<dbReference type="PANTHER" id="PTHR34069:SF2">
    <property type="entry name" value="BETA-KETOACYL-[ACYL-CARRIER-PROTEIN] SYNTHASE III"/>
    <property type="match status" value="1"/>
</dbReference>
<evidence type="ECO:0000313" key="5">
    <source>
        <dbReference type="Proteomes" id="UP001056079"/>
    </source>
</evidence>
<evidence type="ECO:0000259" key="3">
    <source>
        <dbReference type="Pfam" id="PF08541"/>
    </source>
</evidence>
<accession>A0ABY4URE1</accession>
<evidence type="ECO:0000313" key="4">
    <source>
        <dbReference type="EMBL" id="USC46870.1"/>
    </source>
</evidence>
<protein>
    <submittedName>
        <fullName evidence="4">3-oxoacyl-ACP synthase</fullName>
    </submittedName>
</protein>